<protein>
    <submittedName>
        <fullName evidence="2">SppA protein</fullName>
    </submittedName>
</protein>
<dbReference type="OrthoDB" id="1493005at2"/>
<dbReference type="SUPFAM" id="SSF52096">
    <property type="entry name" value="ClpP/crotonase"/>
    <property type="match status" value="1"/>
</dbReference>
<dbReference type="Proteomes" id="UP000308430">
    <property type="component" value="Unassembled WGS sequence"/>
</dbReference>
<dbReference type="GO" id="GO:0016020">
    <property type="term" value="C:membrane"/>
    <property type="evidence" value="ECO:0007669"/>
    <property type="project" value="InterPro"/>
</dbReference>
<reference evidence="2 3" key="1">
    <citation type="submission" date="2019-04" db="EMBL/GenBank/DDBJ databases">
        <title>Azoarcus nasutitermitis sp. nov. isolated from termite nest.</title>
        <authorList>
            <person name="Lin S.-Y."/>
            <person name="Hameed A."/>
            <person name="Hsu Y.-H."/>
            <person name="Young C.-C."/>
        </authorList>
    </citation>
    <scope>NUCLEOTIDE SEQUENCE [LARGE SCALE GENOMIC DNA]</scope>
    <source>
        <strain evidence="2 3">CC-YHH838</strain>
    </source>
</reference>
<dbReference type="EMBL" id="SSOC01000009">
    <property type="protein sequence ID" value="THF61422.1"/>
    <property type="molecule type" value="Genomic_DNA"/>
</dbReference>
<evidence type="ECO:0000313" key="3">
    <source>
        <dbReference type="Proteomes" id="UP000308430"/>
    </source>
</evidence>
<proteinExistence type="predicted"/>
<name>A0A4S4AQ88_9RHOO</name>
<dbReference type="InterPro" id="IPR029045">
    <property type="entry name" value="ClpP/crotonase-like_dom_sf"/>
</dbReference>
<evidence type="ECO:0000313" key="2">
    <source>
        <dbReference type="EMBL" id="THF61422.1"/>
    </source>
</evidence>
<dbReference type="RefSeq" id="WP_136350083.1">
    <property type="nucleotide sequence ID" value="NZ_SSOC01000009.1"/>
</dbReference>
<accession>A0A4S4AQ88</accession>
<dbReference type="AlphaFoldDB" id="A0A4S4AQ88"/>
<dbReference type="Gene3D" id="3.90.226.10">
    <property type="entry name" value="2-enoyl-CoA Hydratase, Chain A, domain 1"/>
    <property type="match status" value="1"/>
</dbReference>
<organism evidence="2 3">
    <name type="scientific">Pseudothauera nasutitermitis</name>
    <dbReference type="NCBI Taxonomy" id="2565930"/>
    <lineage>
        <taxon>Bacteria</taxon>
        <taxon>Pseudomonadati</taxon>
        <taxon>Pseudomonadota</taxon>
        <taxon>Betaproteobacteria</taxon>
        <taxon>Rhodocyclales</taxon>
        <taxon>Zoogloeaceae</taxon>
        <taxon>Pseudothauera</taxon>
    </lineage>
</organism>
<sequence length="333" mass="37295">MNTMAPHDVKLIEAITRITDTLDADLFFYAGEICREGYERVCDGLDQLGPDKRTNCGLFLNTYGGDPHAAYRLARALGHHYERLILYVHGPCKSAGTLMAIGFNEIVIGDRGELGPMDVQLANREEILEYNSGLDMIQAMDRLHKHAKDAFKDFMKDMRMKEHLSTKFASDTARQLTQGLFSGLYAQMDPVRLGHVQRTMLITEAYGNRLNARTGILRSEKSLRALVYDYPTHDFVIDRSEARNHLFAEGYVRCPDLHEHMVAALLYELHPGSRRDVEFLHLLHTVVTPAALPTADDQAGEAAATPVQEPKAAQHGKRGRQAGNKPVSTLPQE</sequence>
<dbReference type="InterPro" id="IPR002825">
    <property type="entry name" value="Pept_S49_ser-pept_pro"/>
</dbReference>
<comment type="caution">
    <text evidence="2">The sequence shown here is derived from an EMBL/GenBank/DDBJ whole genome shotgun (WGS) entry which is preliminary data.</text>
</comment>
<evidence type="ECO:0000256" key="1">
    <source>
        <dbReference type="SAM" id="MobiDB-lite"/>
    </source>
</evidence>
<gene>
    <name evidence="2" type="ORF">E6C76_20285</name>
</gene>
<dbReference type="PANTHER" id="PTHR35984:SF1">
    <property type="entry name" value="PERIPLASMIC SERINE PROTEASE"/>
    <property type="match status" value="1"/>
</dbReference>
<keyword evidence="3" id="KW-1185">Reference proteome</keyword>
<feature type="region of interest" description="Disordered" evidence="1">
    <location>
        <begin position="296"/>
        <end position="333"/>
    </location>
</feature>
<dbReference type="PANTHER" id="PTHR35984">
    <property type="entry name" value="PERIPLASMIC SERINE PROTEASE"/>
    <property type="match status" value="1"/>
</dbReference>